<evidence type="ECO:0000313" key="5">
    <source>
        <dbReference type="Proteomes" id="UP000269721"/>
    </source>
</evidence>
<dbReference type="InterPro" id="IPR048866">
    <property type="entry name" value="ORC5_lid"/>
</dbReference>
<dbReference type="PANTHER" id="PTHR12705">
    <property type="entry name" value="ORIGIN RECOGNITION COMPLEX SUBUNIT 5"/>
    <property type="match status" value="1"/>
</dbReference>
<dbReference type="OrthoDB" id="365981at2759"/>
<dbReference type="Proteomes" id="UP000269721">
    <property type="component" value="Unassembled WGS sequence"/>
</dbReference>
<dbReference type="PANTHER" id="PTHR12705:SF0">
    <property type="entry name" value="ORIGIN RECOGNITION COMPLEX SUBUNIT 5"/>
    <property type="match status" value="1"/>
</dbReference>
<feature type="domain" description="Orc1-like AAA ATPase" evidence="2">
    <location>
        <begin position="20"/>
        <end position="160"/>
    </location>
</feature>
<dbReference type="InterPro" id="IPR027417">
    <property type="entry name" value="P-loop_NTPase"/>
</dbReference>
<dbReference type="GO" id="GO:0006270">
    <property type="term" value="P:DNA replication initiation"/>
    <property type="evidence" value="ECO:0007669"/>
    <property type="project" value="TreeGrafter"/>
</dbReference>
<evidence type="ECO:0000313" key="4">
    <source>
        <dbReference type="EMBL" id="RKO83744.1"/>
    </source>
</evidence>
<dbReference type="InterPro" id="IPR041664">
    <property type="entry name" value="AAA_16"/>
</dbReference>
<dbReference type="Pfam" id="PF21639">
    <property type="entry name" value="ORC5_lid"/>
    <property type="match status" value="1"/>
</dbReference>
<dbReference type="GO" id="GO:0003688">
    <property type="term" value="F:DNA replication origin binding"/>
    <property type="evidence" value="ECO:0007669"/>
    <property type="project" value="TreeGrafter"/>
</dbReference>
<comment type="similarity">
    <text evidence="1">Belongs to the ORC5 family.</text>
</comment>
<evidence type="ECO:0000259" key="3">
    <source>
        <dbReference type="Pfam" id="PF21639"/>
    </source>
</evidence>
<dbReference type="Pfam" id="PF13191">
    <property type="entry name" value="AAA_16"/>
    <property type="match status" value="1"/>
</dbReference>
<gene>
    <name evidence="4" type="ORF">BDK51DRAFT_33353</name>
</gene>
<dbReference type="SUPFAM" id="SSF52540">
    <property type="entry name" value="P-loop containing nucleoside triphosphate hydrolases"/>
    <property type="match status" value="1"/>
</dbReference>
<proteinExistence type="inferred from homology"/>
<accession>A0A4P9VVP8</accession>
<feature type="non-terminal residue" evidence="4">
    <location>
        <position position="267"/>
    </location>
</feature>
<dbReference type="GO" id="GO:0005664">
    <property type="term" value="C:nuclear origin of replication recognition complex"/>
    <property type="evidence" value="ECO:0007669"/>
    <property type="project" value="TreeGrafter"/>
</dbReference>
<sequence length="267" mass="30239">MSNLHMQPDSSIFDEAAQLFPGRSPQIDALRHLLAEPSIPAPPTILIMGPTATGKTSLLKHLLSTLPAQRRVWLDCQDRHTSRLLFESALNQLANVEPGVEVDSGRQLLGRARCENLADFGFWIGQVCREAEEGGEILDKAERLRDLTPNPIPFFMRLSETIKGIAIRDCPTTEEPAFFGSFIDIVLGAFYTPCRDLNELRHLIALLFPRYIEPVLAGKCTRKHGQRLMTHIRDVMKNTLNSLYLREVSSSWWEKREVQRRTVAAPR</sequence>
<reference evidence="5" key="1">
    <citation type="journal article" date="2018" name="Nat. Microbiol.">
        <title>Leveraging single-cell genomics to expand the fungal tree of life.</title>
        <authorList>
            <person name="Ahrendt S.R."/>
            <person name="Quandt C.A."/>
            <person name="Ciobanu D."/>
            <person name="Clum A."/>
            <person name="Salamov A."/>
            <person name="Andreopoulos B."/>
            <person name="Cheng J.F."/>
            <person name="Woyke T."/>
            <person name="Pelin A."/>
            <person name="Henrissat B."/>
            <person name="Reynolds N.K."/>
            <person name="Benny G.L."/>
            <person name="Smith M.E."/>
            <person name="James T.Y."/>
            <person name="Grigoriev I.V."/>
        </authorList>
    </citation>
    <scope>NUCLEOTIDE SEQUENCE [LARGE SCALE GENOMIC DNA]</scope>
</reference>
<feature type="domain" description="ORC5 lid" evidence="3">
    <location>
        <begin position="181"/>
        <end position="221"/>
    </location>
</feature>
<dbReference type="Gene3D" id="3.40.50.300">
    <property type="entry name" value="P-loop containing nucleotide triphosphate hydrolases"/>
    <property type="match status" value="1"/>
</dbReference>
<keyword evidence="5" id="KW-1185">Reference proteome</keyword>
<evidence type="ECO:0000259" key="2">
    <source>
        <dbReference type="Pfam" id="PF13191"/>
    </source>
</evidence>
<name>A0A4P9VVP8_9FUNG</name>
<dbReference type="AlphaFoldDB" id="A0A4P9VVP8"/>
<dbReference type="EMBL" id="ML000889">
    <property type="protein sequence ID" value="RKO83744.1"/>
    <property type="molecule type" value="Genomic_DNA"/>
</dbReference>
<evidence type="ECO:0000256" key="1">
    <source>
        <dbReference type="ARBA" id="ARBA00006269"/>
    </source>
</evidence>
<dbReference type="InterPro" id="IPR020796">
    <property type="entry name" value="ORC5"/>
</dbReference>
<organism evidence="4 5">
    <name type="scientific">Blyttiomyces helicus</name>
    <dbReference type="NCBI Taxonomy" id="388810"/>
    <lineage>
        <taxon>Eukaryota</taxon>
        <taxon>Fungi</taxon>
        <taxon>Fungi incertae sedis</taxon>
        <taxon>Chytridiomycota</taxon>
        <taxon>Chytridiomycota incertae sedis</taxon>
        <taxon>Chytridiomycetes</taxon>
        <taxon>Chytridiomycetes incertae sedis</taxon>
        <taxon>Blyttiomyces</taxon>
    </lineage>
</organism>
<protein>
    <submittedName>
        <fullName evidence="4">Origin recognition complex subunit 5 C-terminus-domain-containing protein</fullName>
    </submittedName>
</protein>